<dbReference type="Gene3D" id="3.30.40.10">
    <property type="entry name" value="Zinc/RING finger domain, C3HC4 (zinc finger)"/>
    <property type="match status" value="1"/>
</dbReference>
<evidence type="ECO:0000313" key="7">
    <source>
        <dbReference type="EnsemblMetazoa" id="CapteP219840"/>
    </source>
</evidence>
<dbReference type="SUPFAM" id="SSF57850">
    <property type="entry name" value="RING/U-box"/>
    <property type="match status" value="1"/>
</dbReference>
<keyword evidence="1 3" id="KW-0863">Zinc-finger</keyword>
<dbReference type="CDD" id="cd19801">
    <property type="entry name" value="Bbox1_MID"/>
    <property type="match status" value="1"/>
</dbReference>
<dbReference type="SMART" id="SM00184">
    <property type="entry name" value="RING"/>
    <property type="match status" value="2"/>
</dbReference>
<evidence type="ECO:0000256" key="3">
    <source>
        <dbReference type="PROSITE-ProRule" id="PRU00175"/>
    </source>
</evidence>
<organism evidence="6">
    <name type="scientific">Capitella teleta</name>
    <name type="common">Polychaete worm</name>
    <dbReference type="NCBI Taxonomy" id="283909"/>
    <lineage>
        <taxon>Eukaryota</taxon>
        <taxon>Metazoa</taxon>
        <taxon>Spiralia</taxon>
        <taxon>Lophotrochozoa</taxon>
        <taxon>Annelida</taxon>
        <taxon>Polychaeta</taxon>
        <taxon>Sedentaria</taxon>
        <taxon>Scolecida</taxon>
        <taxon>Capitellidae</taxon>
        <taxon>Capitella</taxon>
    </lineage>
</organism>
<feature type="domain" description="Fibronectin type-III" evidence="5">
    <location>
        <begin position="327"/>
        <end position="440"/>
    </location>
</feature>
<dbReference type="OrthoDB" id="9049620at2759"/>
<dbReference type="InterPro" id="IPR050617">
    <property type="entry name" value="E3_ligase_FN3/SPRY"/>
</dbReference>
<dbReference type="GO" id="GO:0008270">
    <property type="term" value="F:zinc ion binding"/>
    <property type="evidence" value="ECO:0007669"/>
    <property type="project" value="UniProtKB-KW"/>
</dbReference>
<dbReference type="EMBL" id="KB291874">
    <property type="protein sequence ID" value="ELU18514.1"/>
    <property type="molecule type" value="Genomic_DNA"/>
</dbReference>
<dbReference type="PANTHER" id="PTHR24099:SF16">
    <property type="entry name" value="E3 UBIQUITIN-PROTEIN LIGASE MIDLINE-1-LIKE ISOFORM X1"/>
    <property type="match status" value="1"/>
</dbReference>
<dbReference type="InterPro" id="IPR003961">
    <property type="entry name" value="FN3_dom"/>
</dbReference>
<proteinExistence type="predicted"/>
<reference evidence="8" key="1">
    <citation type="submission" date="2012-12" db="EMBL/GenBank/DDBJ databases">
        <authorList>
            <person name="Hellsten U."/>
            <person name="Grimwood J."/>
            <person name="Chapman J.A."/>
            <person name="Shapiro H."/>
            <person name="Aerts A."/>
            <person name="Otillar R.P."/>
            <person name="Terry A.Y."/>
            <person name="Boore J.L."/>
            <person name="Simakov O."/>
            <person name="Marletaz F."/>
            <person name="Cho S.-J."/>
            <person name="Edsinger-Gonzales E."/>
            <person name="Havlak P."/>
            <person name="Kuo D.-H."/>
            <person name="Larsson T."/>
            <person name="Lv J."/>
            <person name="Arendt D."/>
            <person name="Savage R."/>
            <person name="Osoegawa K."/>
            <person name="de Jong P."/>
            <person name="Lindberg D.R."/>
            <person name="Seaver E.C."/>
            <person name="Weisblat D.A."/>
            <person name="Putnam N.H."/>
            <person name="Grigoriev I.V."/>
            <person name="Rokhsar D.S."/>
        </authorList>
    </citation>
    <scope>NUCLEOTIDE SEQUENCE</scope>
    <source>
        <strain evidence="8">I ESC-2004</strain>
    </source>
</reference>
<dbReference type="Gene3D" id="4.10.830.40">
    <property type="match status" value="1"/>
</dbReference>
<dbReference type="InterPro" id="IPR013783">
    <property type="entry name" value="Ig-like_fold"/>
</dbReference>
<dbReference type="CDD" id="cd00063">
    <property type="entry name" value="FN3"/>
    <property type="match status" value="1"/>
</dbReference>
<evidence type="ECO:0008006" key="9">
    <source>
        <dbReference type="Google" id="ProtNLM"/>
    </source>
</evidence>
<dbReference type="EnsemblMetazoa" id="CapteT219840">
    <property type="protein sequence ID" value="CapteP219840"/>
    <property type="gene ID" value="CapteG219840"/>
</dbReference>
<dbReference type="EMBL" id="AMQN01003776">
    <property type="status" value="NOT_ANNOTATED_CDS"/>
    <property type="molecule type" value="Genomic_DNA"/>
</dbReference>
<evidence type="ECO:0000313" key="8">
    <source>
        <dbReference type="Proteomes" id="UP000014760"/>
    </source>
</evidence>
<gene>
    <name evidence="6" type="ORF">CAPTEDRAFT_219840</name>
</gene>
<dbReference type="AlphaFoldDB" id="R7VIQ6"/>
<dbReference type="PROSITE" id="PS50089">
    <property type="entry name" value="ZF_RING_2"/>
    <property type="match status" value="1"/>
</dbReference>
<feature type="domain" description="RING-type" evidence="4">
    <location>
        <begin position="10"/>
        <end position="50"/>
    </location>
</feature>
<dbReference type="InterPro" id="IPR001841">
    <property type="entry name" value="Znf_RING"/>
</dbReference>
<keyword evidence="8" id="KW-1185">Reference proteome</keyword>
<dbReference type="STRING" id="283909.R7VIQ6"/>
<dbReference type="Proteomes" id="UP000014760">
    <property type="component" value="Unassembled WGS sequence"/>
</dbReference>
<evidence type="ECO:0000259" key="5">
    <source>
        <dbReference type="PROSITE" id="PS50853"/>
    </source>
</evidence>
<protein>
    <recommendedName>
        <fullName evidence="9">RING-type domain-containing protein</fullName>
    </recommendedName>
</protein>
<dbReference type="SUPFAM" id="SSF49265">
    <property type="entry name" value="Fibronectin type III"/>
    <property type="match status" value="1"/>
</dbReference>
<accession>R7VIQ6</accession>
<dbReference type="InterPro" id="IPR013083">
    <property type="entry name" value="Znf_RING/FYVE/PHD"/>
</dbReference>
<dbReference type="HOGENOM" id="CLU_434309_0_0_1"/>
<dbReference type="PROSITE" id="PS50853">
    <property type="entry name" value="FN3"/>
    <property type="match status" value="1"/>
</dbReference>
<dbReference type="PANTHER" id="PTHR24099">
    <property type="entry name" value="E3 UBIQUITIN-PROTEIN LIGASE TRIM36-RELATED"/>
    <property type="match status" value="1"/>
</dbReference>
<keyword evidence="2" id="KW-0862">Zinc</keyword>
<name>R7VIQ6_CAPTE</name>
<reference evidence="6 8" key="2">
    <citation type="journal article" date="2013" name="Nature">
        <title>Insights into bilaterian evolution from three spiralian genomes.</title>
        <authorList>
            <person name="Simakov O."/>
            <person name="Marletaz F."/>
            <person name="Cho S.J."/>
            <person name="Edsinger-Gonzales E."/>
            <person name="Havlak P."/>
            <person name="Hellsten U."/>
            <person name="Kuo D.H."/>
            <person name="Larsson T."/>
            <person name="Lv J."/>
            <person name="Arendt D."/>
            <person name="Savage R."/>
            <person name="Osoegawa K."/>
            <person name="de Jong P."/>
            <person name="Grimwood J."/>
            <person name="Chapman J.A."/>
            <person name="Shapiro H."/>
            <person name="Aerts A."/>
            <person name="Otillar R.P."/>
            <person name="Terry A.Y."/>
            <person name="Boore J.L."/>
            <person name="Grigoriev I.V."/>
            <person name="Lindberg D.R."/>
            <person name="Seaver E.C."/>
            <person name="Weisblat D.A."/>
            <person name="Putnam N.H."/>
            <person name="Rokhsar D.S."/>
        </authorList>
    </citation>
    <scope>NUCLEOTIDE SEQUENCE</scope>
    <source>
        <strain evidence="6 8">I ESC-2004</strain>
    </source>
</reference>
<keyword evidence="1 3" id="KW-0479">Metal-binding</keyword>
<reference evidence="7" key="3">
    <citation type="submission" date="2015-06" db="UniProtKB">
        <authorList>
            <consortium name="EnsemblMetazoa"/>
        </authorList>
    </citation>
    <scope>IDENTIFICATION</scope>
</reference>
<dbReference type="EMBL" id="AMQN01003777">
    <property type="status" value="NOT_ANNOTATED_CDS"/>
    <property type="molecule type" value="Genomic_DNA"/>
</dbReference>
<evidence type="ECO:0000256" key="1">
    <source>
        <dbReference type="ARBA" id="ARBA00022771"/>
    </source>
</evidence>
<sequence length="544" mass="62315">MEAVEDELRCPVCLELFECPIILPCSHILCRSPCAERLFVRESIRCPVCRDNSFVTGGVERLPRVISLEHIIDQFRIAPIEELVDESSDESESVEVASGPDDIQCQLCEERPPRKATQSCLHCNASYCQRCLALSHPNKEPFSQHRLVEPRKYPKPQELRCPQHHAKDILQENLTQAEECHTQLSQSITNHQESISNFQHKVSERRLQIMEQFDTLVNEVETKREFFLSDLEYEEKSRTDHLQQRVADYQKQTTDIASLMHYTKDVLKETEECAFIQSAKSVNEKVRRNLDSARVISTCAPAIALRHKVVDLRKERVAVKDIAYLSVPSTPEIDVSKVTRSNSSIVIVLCPPERDIDVLDAYKVYYCSEEQKKNNEQEILEFRTPGEERYLGRGTQGGGAVCLIHNNLESDTRFYFSVKAYNAAGESDMSEPINVITLSHAQNTIPVPEILEDQCRTYSYSIQIYSPSPLSIPPESGISHYLVYRESSLNKIWKSLLLYGRVDHRVFGLEPNTLYDFVIMACETWNGECQVSNQVTLRTERSAY</sequence>
<dbReference type="Gene3D" id="2.60.40.10">
    <property type="entry name" value="Immunoglobulins"/>
    <property type="match status" value="1"/>
</dbReference>
<evidence type="ECO:0000256" key="2">
    <source>
        <dbReference type="ARBA" id="ARBA00022833"/>
    </source>
</evidence>
<dbReference type="SMART" id="SM00060">
    <property type="entry name" value="FN3"/>
    <property type="match status" value="2"/>
</dbReference>
<dbReference type="InterPro" id="IPR036116">
    <property type="entry name" value="FN3_sf"/>
</dbReference>
<evidence type="ECO:0000259" key="4">
    <source>
        <dbReference type="PROSITE" id="PS50089"/>
    </source>
</evidence>
<dbReference type="OMA" id="HIRYCSE"/>
<evidence type="ECO:0000313" key="6">
    <source>
        <dbReference type="EMBL" id="ELU18514.1"/>
    </source>
</evidence>